<evidence type="ECO:0000256" key="6">
    <source>
        <dbReference type="ARBA" id="ARBA00022960"/>
    </source>
</evidence>
<evidence type="ECO:0000256" key="8">
    <source>
        <dbReference type="ARBA" id="ARBA00022989"/>
    </source>
</evidence>
<keyword evidence="4" id="KW-1003">Cell membrane</keyword>
<dbReference type="Proteomes" id="UP000637513">
    <property type="component" value="Unassembled WGS sequence"/>
</dbReference>
<comment type="similarity">
    <text evidence="3">Belongs to the transpeptidase family.</text>
</comment>
<dbReference type="Gene3D" id="3.40.710.10">
    <property type="entry name" value="DD-peptidase/beta-lactamase superfamily"/>
    <property type="match status" value="1"/>
</dbReference>
<evidence type="ECO:0000256" key="4">
    <source>
        <dbReference type="ARBA" id="ARBA00022475"/>
    </source>
</evidence>
<evidence type="ECO:0000256" key="3">
    <source>
        <dbReference type="ARBA" id="ARBA00007171"/>
    </source>
</evidence>
<keyword evidence="7" id="KW-0573">Peptidoglycan synthesis</keyword>
<accession>A0ABR7MVM5</accession>
<dbReference type="Pfam" id="PF03717">
    <property type="entry name" value="PBP_dimer"/>
    <property type="match status" value="1"/>
</dbReference>
<name>A0ABR7MVM5_9FIRM</name>
<dbReference type="PANTHER" id="PTHR30627:SF2">
    <property type="entry name" value="PEPTIDOGLYCAN D,D-TRANSPEPTIDASE MRDA"/>
    <property type="match status" value="1"/>
</dbReference>
<dbReference type="Gene3D" id="1.10.10.1230">
    <property type="entry name" value="Penicillin-binding protein, N-terminal non-catalytic domain, head sub-domain"/>
    <property type="match status" value="1"/>
</dbReference>
<dbReference type="SUPFAM" id="SSF56519">
    <property type="entry name" value="Penicillin binding protein dimerisation domain"/>
    <property type="match status" value="1"/>
</dbReference>
<comment type="subcellular location">
    <subcellularLocation>
        <location evidence="2">Cell membrane</location>
    </subcellularLocation>
    <subcellularLocation>
        <location evidence="1">Membrane</location>
        <topology evidence="1">Single-pass membrane protein</topology>
    </subcellularLocation>
</comment>
<keyword evidence="8" id="KW-1133">Transmembrane helix</keyword>
<proteinExistence type="inferred from homology"/>
<dbReference type="Pfam" id="PF00905">
    <property type="entry name" value="Transpeptidase"/>
    <property type="match status" value="1"/>
</dbReference>
<keyword evidence="14" id="KW-1185">Reference proteome</keyword>
<dbReference type="EMBL" id="JACRSW010000032">
    <property type="protein sequence ID" value="MBC8557849.1"/>
    <property type="molecule type" value="Genomic_DNA"/>
</dbReference>
<gene>
    <name evidence="13" type="ORF">H8700_09025</name>
</gene>
<evidence type="ECO:0000256" key="5">
    <source>
        <dbReference type="ARBA" id="ARBA00022692"/>
    </source>
</evidence>
<keyword evidence="6" id="KW-0133">Cell shape</keyword>
<evidence type="ECO:0000256" key="9">
    <source>
        <dbReference type="ARBA" id="ARBA00023136"/>
    </source>
</evidence>
<evidence type="ECO:0000259" key="12">
    <source>
        <dbReference type="Pfam" id="PF03717"/>
    </source>
</evidence>
<organism evidence="13 14">
    <name type="scientific">Jutongia hominis</name>
    <dbReference type="NCBI Taxonomy" id="2763664"/>
    <lineage>
        <taxon>Bacteria</taxon>
        <taxon>Bacillati</taxon>
        <taxon>Bacillota</taxon>
        <taxon>Clostridia</taxon>
        <taxon>Lachnospirales</taxon>
        <taxon>Lachnospiraceae</taxon>
        <taxon>Jutongia</taxon>
    </lineage>
</organism>
<evidence type="ECO:0000313" key="13">
    <source>
        <dbReference type="EMBL" id="MBC8557849.1"/>
    </source>
</evidence>
<dbReference type="RefSeq" id="WP_022141503.1">
    <property type="nucleotide sequence ID" value="NZ_JACRSW010000032.1"/>
</dbReference>
<evidence type="ECO:0000256" key="1">
    <source>
        <dbReference type="ARBA" id="ARBA00004167"/>
    </source>
</evidence>
<evidence type="ECO:0000256" key="10">
    <source>
        <dbReference type="ARBA" id="ARBA00023316"/>
    </source>
</evidence>
<reference evidence="13 14" key="1">
    <citation type="submission" date="2020-08" db="EMBL/GenBank/DDBJ databases">
        <title>Genome public.</title>
        <authorList>
            <person name="Liu C."/>
            <person name="Sun Q."/>
        </authorList>
    </citation>
    <scope>NUCLEOTIDE SEQUENCE [LARGE SCALE GENOMIC DNA]</scope>
    <source>
        <strain evidence="13 14">BX3</strain>
    </source>
</reference>
<dbReference type="InterPro" id="IPR012338">
    <property type="entry name" value="Beta-lactam/transpept-like"/>
</dbReference>
<evidence type="ECO:0000259" key="11">
    <source>
        <dbReference type="Pfam" id="PF00905"/>
    </source>
</evidence>
<keyword evidence="9" id="KW-0472">Membrane</keyword>
<comment type="caution">
    <text evidence="13">The sequence shown here is derived from an EMBL/GenBank/DDBJ whole genome shotgun (WGS) entry which is preliminary data.</text>
</comment>
<dbReference type="Gene3D" id="3.90.1310.10">
    <property type="entry name" value="Penicillin-binding protein 2a (Domain 2)"/>
    <property type="match status" value="1"/>
</dbReference>
<dbReference type="InterPro" id="IPR050515">
    <property type="entry name" value="Beta-lactam/transpept"/>
</dbReference>
<dbReference type="InterPro" id="IPR036138">
    <property type="entry name" value="PBP_dimer_sf"/>
</dbReference>
<evidence type="ECO:0000256" key="2">
    <source>
        <dbReference type="ARBA" id="ARBA00004236"/>
    </source>
</evidence>
<dbReference type="PANTHER" id="PTHR30627">
    <property type="entry name" value="PEPTIDOGLYCAN D,D-TRANSPEPTIDASE"/>
    <property type="match status" value="1"/>
</dbReference>
<dbReference type="InterPro" id="IPR001460">
    <property type="entry name" value="PCN-bd_Tpept"/>
</dbReference>
<evidence type="ECO:0000256" key="7">
    <source>
        <dbReference type="ARBA" id="ARBA00022984"/>
    </source>
</evidence>
<feature type="domain" description="Penicillin-binding protein transpeptidase" evidence="11">
    <location>
        <begin position="604"/>
        <end position="923"/>
    </location>
</feature>
<keyword evidence="10" id="KW-0961">Cell wall biogenesis/degradation</keyword>
<dbReference type="InterPro" id="IPR005311">
    <property type="entry name" value="PBP_dimer"/>
</dbReference>
<sequence>MLDTFKDMIKSFFQSRILPVAVVFILLFAILVNRLFSLQIADTDTYASQAAKRTEKTKSIKATRGKIYDCNGKLLAYNKLSYNIVFAENDTTADLTSEEKNTMIYKLLKLMERENTDLTVEFYIRYNKKNELEFTLKGNSLLRFKAEVFSTTVEEMTQKQRDMSAQNIYDFLRYDTGSTSPKFAIDKKYDDDTALQIMAIRYAMFINRYKKYQPITLATDVSDKMVAAVKENSEELSGIDIEEDTTRVYNKSKYFAHLLGYTGTVSTERLESLKEEDPNTTYTTEDQIGISGLESTYENYLRGKKGSEKITINETTSRIEKTENQTEPEAGNDLYLTIDANLQEECYKLLEEHIAGILLANINNSDSAGSKGSSASKIKVPIYDVYSALIENNIIDSSRFTDQNASALEKSTYRKYKKKSKVLKNKLRSILAVDSKTTKKQLSDSMADFVDYFYKLLKNEKIILVDKVDSSDETFKKYSSKKISLSRFLQYAITKNWVDLSVLNVGENYYSTEELYKKLIKYGLNLLEKDTTYPKMVYSFLIHQKELSGRDCCLLLFDQGDIKYNATEYQKVKAGITSPYAFITRKIKKLEITPGQLGLEPCSGSIVITDVKTGDVKAMVSYPSYDNNKMANQVDSEYFYNYLTQASSSPLLNRPIQQELAPGSTFKIVSSVAGLEEKVISTGTTIYDHVKFEQIHPSPSCWKKSGHGNLHVATAIEASCNYFFYTVGYKLGTGHNGSVNDKKGLSRLKKYADMFGLTDKSGVELQEASPRFSTTDIVRSAIGQATHAYTPSQLSRYVTTVANNGTCYNLTLVDKVKDVSGKVILDNKAKVRNKVKIHSSTWNAIHHGMYLVANGPNSSIKSMFTNLKQTVAGKTGTAQLNTYHANHAYFMSYAPYKNPKISVTCVIPNGYASSNAVQTARDVYKYYFSKNKKKVSGSVKMPEISTNHMD</sequence>
<dbReference type="SUPFAM" id="SSF56601">
    <property type="entry name" value="beta-lactamase/transpeptidase-like"/>
    <property type="match status" value="1"/>
</dbReference>
<feature type="domain" description="Penicillin-binding protein dimerisation" evidence="12">
    <location>
        <begin position="60"/>
        <end position="320"/>
    </location>
</feature>
<keyword evidence="5" id="KW-0812">Transmembrane</keyword>
<evidence type="ECO:0000313" key="14">
    <source>
        <dbReference type="Proteomes" id="UP000637513"/>
    </source>
</evidence>
<protein>
    <submittedName>
        <fullName evidence="13">Uncharacterized protein</fullName>
    </submittedName>
</protein>